<protein>
    <recommendedName>
        <fullName evidence="4">Type II/III secretion system family protein</fullName>
    </recommendedName>
</protein>
<reference evidence="2 3" key="1">
    <citation type="submission" date="2018-08" db="EMBL/GenBank/DDBJ databases">
        <title>Paraburkholderia sp. DHOM06 isolated from forest soil.</title>
        <authorList>
            <person name="Gao Z.-H."/>
            <person name="Qiu L.-H."/>
        </authorList>
    </citation>
    <scope>NUCLEOTIDE SEQUENCE [LARGE SCALE GENOMIC DNA]</scope>
    <source>
        <strain evidence="2 3">DHOM06</strain>
    </source>
</reference>
<keyword evidence="1" id="KW-0732">Signal</keyword>
<dbReference type="Gene3D" id="3.30.1370.120">
    <property type="match status" value="1"/>
</dbReference>
<feature type="chain" id="PRO_5017660176" description="Type II/III secretion system family protein" evidence="1">
    <location>
        <begin position="22"/>
        <end position="345"/>
    </location>
</feature>
<evidence type="ECO:0000313" key="3">
    <source>
        <dbReference type="Proteomes" id="UP000256838"/>
    </source>
</evidence>
<keyword evidence="3" id="KW-1185">Reference proteome</keyword>
<gene>
    <name evidence="2" type="ORF">DWV00_22555</name>
</gene>
<dbReference type="PANTHER" id="PTHR30332">
    <property type="entry name" value="PROBABLE GENERAL SECRETION PATHWAY PROTEIN D"/>
    <property type="match status" value="1"/>
</dbReference>
<name>A0A3D8JUJ3_9BURK</name>
<dbReference type="InterPro" id="IPR050810">
    <property type="entry name" value="Bact_Secretion_Sys_Channel"/>
</dbReference>
<dbReference type="PANTHER" id="PTHR30332:SF5">
    <property type="entry name" value="SPI-1 TYPE 3 SECRETION SYSTEM SECRETIN"/>
    <property type="match status" value="1"/>
</dbReference>
<dbReference type="GO" id="GO:0015627">
    <property type="term" value="C:type II protein secretion system complex"/>
    <property type="evidence" value="ECO:0007669"/>
    <property type="project" value="TreeGrafter"/>
</dbReference>
<dbReference type="EMBL" id="QRGA01000013">
    <property type="protein sequence ID" value="RDU96773.1"/>
    <property type="molecule type" value="Genomic_DNA"/>
</dbReference>
<proteinExistence type="predicted"/>
<dbReference type="InterPro" id="IPR038591">
    <property type="entry name" value="NolW-like_sf"/>
</dbReference>
<evidence type="ECO:0000256" key="1">
    <source>
        <dbReference type="SAM" id="SignalP"/>
    </source>
</evidence>
<sequence length="345" mass="36483">MRICAPLVAGLFAFFGGYADAGAAPHAWTSGRFVYATNGSGIVQTLNLFAADEGLSARVDGNVQGVVSGRFALAPRDFLDTLGNAYGFVWYVDGAILQISPASAETRIAMRPNYLSAKALRAALVRAGVTDPHFPLELDGKKRTVSVRGPRTYVARIRVAAAHFEHDAARRVRTTVRIFRLSFARAADESRVVGGRPVVVPGAATLLKRRFHEDPLDLADSTQADAPGIVEFDAPLPTIEADAATNSILIRDKPERIDGDGMLVSDLDILKRGVTIEASVVDVSADADAGAAAAICERHCAAKRVGHKTSRPQAIGAAKDFVNPKASRLALGVLRASSCTALAPS</sequence>
<evidence type="ECO:0000313" key="2">
    <source>
        <dbReference type="EMBL" id="RDU96773.1"/>
    </source>
</evidence>
<comment type="caution">
    <text evidence="2">The sequence shown here is derived from an EMBL/GenBank/DDBJ whole genome shotgun (WGS) entry which is preliminary data.</text>
</comment>
<organism evidence="2 3">
    <name type="scientific">Trinickia dinghuensis</name>
    <dbReference type="NCBI Taxonomy" id="2291023"/>
    <lineage>
        <taxon>Bacteria</taxon>
        <taxon>Pseudomonadati</taxon>
        <taxon>Pseudomonadota</taxon>
        <taxon>Betaproteobacteria</taxon>
        <taxon>Burkholderiales</taxon>
        <taxon>Burkholderiaceae</taxon>
        <taxon>Trinickia</taxon>
    </lineage>
</organism>
<dbReference type="GO" id="GO:0009306">
    <property type="term" value="P:protein secretion"/>
    <property type="evidence" value="ECO:0007669"/>
    <property type="project" value="TreeGrafter"/>
</dbReference>
<dbReference type="AlphaFoldDB" id="A0A3D8JUJ3"/>
<feature type="signal peptide" evidence="1">
    <location>
        <begin position="1"/>
        <end position="21"/>
    </location>
</feature>
<dbReference type="Proteomes" id="UP000256838">
    <property type="component" value="Unassembled WGS sequence"/>
</dbReference>
<evidence type="ECO:0008006" key="4">
    <source>
        <dbReference type="Google" id="ProtNLM"/>
    </source>
</evidence>
<accession>A0A3D8JUJ3</accession>
<dbReference type="Gene3D" id="3.55.50.30">
    <property type="match status" value="1"/>
</dbReference>